<accession>A0A1M7T3Y6</accession>
<name>A0A1M7T3Y6_9BRAD</name>
<evidence type="ECO:0000313" key="1">
    <source>
        <dbReference type="EMBL" id="SHN65463.1"/>
    </source>
</evidence>
<dbReference type="EMBL" id="LT670849">
    <property type="protein sequence ID" value="SHN65463.1"/>
    <property type="molecule type" value="Genomic_DNA"/>
</dbReference>
<sequence length="145" mass="16337">MDTAILSTSAGLIGSLVGGVSTFAASWVTQHRMSGTQRRLIHATQRQELYSEFIIEATKRLAEAWNHQAEGPEVVGNLYSAIQRMRLISSSEVVGCAEEVLRGVIAAYAEPNRTFEELKRRVQQRIDEDDYLKAFTEACRRELDY</sequence>
<reference evidence="2" key="1">
    <citation type="submission" date="2016-11" db="EMBL/GenBank/DDBJ databases">
        <authorList>
            <person name="Varghese N."/>
            <person name="Submissions S."/>
        </authorList>
    </citation>
    <scope>NUCLEOTIDE SEQUENCE [LARGE SCALE GENOMIC DNA]</scope>
    <source>
        <strain evidence="2">GAS401</strain>
    </source>
</reference>
<dbReference type="AlphaFoldDB" id="A0A1M7T3Y6"/>
<keyword evidence="2" id="KW-1185">Reference proteome</keyword>
<organism evidence="1 2">
    <name type="scientific">Bradyrhizobium erythrophlei</name>
    <dbReference type="NCBI Taxonomy" id="1437360"/>
    <lineage>
        <taxon>Bacteria</taxon>
        <taxon>Pseudomonadati</taxon>
        <taxon>Pseudomonadota</taxon>
        <taxon>Alphaproteobacteria</taxon>
        <taxon>Hyphomicrobiales</taxon>
        <taxon>Nitrobacteraceae</taxon>
        <taxon>Bradyrhizobium</taxon>
    </lineage>
</organism>
<protein>
    <submittedName>
        <fullName evidence="1">Uncharacterized protein</fullName>
    </submittedName>
</protein>
<gene>
    <name evidence="1" type="ORF">SAMN05444170_0717</name>
</gene>
<dbReference type="RefSeq" id="WP_156898368.1">
    <property type="nucleotide sequence ID" value="NZ_LT670849.1"/>
</dbReference>
<dbReference type="OrthoDB" id="8234117at2"/>
<evidence type="ECO:0000313" key="2">
    <source>
        <dbReference type="Proteomes" id="UP000184096"/>
    </source>
</evidence>
<proteinExistence type="predicted"/>
<dbReference type="Proteomes" id="UP000184096">
    <property type="component" value="Chromosome I"/>
</dbReference>